<evidence type="ECO:0000259" key="1">
    <source>
        <dbReference type="Pfam" id="PF18746"/>
    </source>
</evidence>
<dbReference type="Proteomes" id="UP001166251">
    <property type="component" value="Unassembled WGS sequence"/>
</dbReference>
<evidence type="ECO:0000313" key="2">
    <source>
        <dbReference type="EMBL" id="MBW8189677.1"/>
    </source>
</evidence>
<protein>
    <recommendedName>
        <fullName evidence="1">Alpha-glutamyl/putrescinyl thymine pyrophosphorylase clade 3 domain-containing protein</fullName>
    </recommendedName>
</protein>
<dbReference type="EMBL" id="JAHZSS010000001">
    <property type="protein sequence ID" value="MBW8189677.1"/>
    <property type="molecule type" value="Genomic_DNA"/>
</dbReference>
<name>A0ABS7EBH0_9GAMM</name>
<comment type="caution">
    <text evidence="2">The sequence shown here is derived from an EMBL/GenBank/DDBJ whole genome shotgun (WGS) entry which is preliminary data.</text>
</comment>
<accession>A0ABS7EBH0</accession>
<reference evidence="2" key="1">
    <citation type="submission" date="2021-07" db="EMBL/GenBank/DDBJ databases">
        <title>Neiella marina sp. nov., isolated from the intestinal content of sea cucumber Apostichopus japonicus.</title>
        <authorList>
            <person name="Bai X."/>
        </authorList>
    </citation>
    <scope>NUCLEOTIDE SEQUENCE</scope>
    <source>
        <strain evidence="2">126</strain>
    </source>
</reference>
<dbReference type="InterPro" id="IPR041271">
    <property type="entry name" value="AGPT-Pplase3"/>
</dbReference>
<gene>
    <name evidence="2" type="ORF">K0504_01400</name>
</gene>
<feature type="domain" description="Alpha-glutamyl/putrescinyl thymine pyrophosphorylase clade 3" evidence="1">
    <location>
        <begin position="37"/>
        <end position="314"/>
    </location>
</feature>
<sequence length="316" mass="36404">MTMRIRNNTLFNNFKTKLDCYSKQERTLEGLQTIDSLEVLSCQLVDSVRRVNYLAAIANRPISDTRKNPNSSIFDPLRAAVLHLNDGNFDEACWLVFLSTHFGKNIDTGWQLCADIYSCYGGDELWSWQNITDDFQAFAAWYQATIPNMLLDGIKRKFGNHRKYETLRIDSHRSTLRVLRSYVEWVGGTRSHEVRFNECGNIEDRYALFDNLYASLKSVSSFGRTAKFDYLTMLNKVGIIDIEPAKLYLSDATGPKQGAKQLFFANPNRSITNLELESRCVELADYLPIEKLKMQVLEDALCNWQKSPENYRYFGG</sequence>
<evidence type="ECO:0000313" key="3">
    <source>
        <dbReference type="Proteomes" id="UP001166251"/>
    </source>
</evidence>
<dbReference type="Pfam" id="PF18746">
    <property type="entry name" value="aGPT-Pplase3"/>
    <property type="match status" value="1"/>
</dbReference>
<dbReference type="RefSeq" id="WP_220102349.1">
    <property type="nucleotide sequence ID" value="NZ_JAHZSS010000001.1"/>
</dbReference>
<proteinExistence type="predicted"/>
<organism evidence="2 3">
    <name type="scientific">Neiella holothuriorum</name>
    <dbReference type="NCBI Taxonomy" id="2870530"/>
    <lineage>
        <taxon>Bacteria</taxon>
        <taxon>Pseudomonadati</taxon>
        <taxon>Pseudomonadota</taxon>
        <taxon>Gammaproteobacteria</taxon>
        <taxon>Alteromonadales</taxon>
        <taxon>Echinimonadaceae</taxon>
        <taxon>Neiella</taxon>
    </lineage>
</organism>
<keyword evidence="3" id="KW-1185">Reference proteome</keyword>